<organism evidence="3 4">
    <name type="scientific">Fopius arisanus</name>
    <dbReference type="NCBI Taxonomy" id="64838"/>
    <lineage>
        <taxon>Eukaryota</taxon>
        <taxon>Metazoa</taxon>
        <taxon>Ecdysozoa</taxon>
        <taxon>Arthropoda</taxon>
        <taxon>Hexapoda</taxon>
        <taxon>Insecta</taxon>
        <taxon>Pterygota</taxon>
        <taxon>Neoptera</taxon>
        <taxon>Endopterygota</taxon>
        <taxon>Hymenoptera</taxon>
        <taxon>Apocrita</taxon>
        <taxon>Ichneumonoidea</taxon>
        <taxon>Braconidae</taxon>
        <taxon>Opiinae</taxon>
        <taxon>Fopius</taxon>
    </lineage>
</organism>
<evidence type="ECO:0000313" key="3">
    <source>
        <dbReference type="Proteomes" id="UP000694866"/>
    </source>
</evidence>
<dbReference type="RefSeq" id="XP_011299644.1">
    <property type="nucleotide sequence ID" value="XM_011301342.1"/>
</dbReference>
<evidence type="ECO:0000256" key="1">
    <source>
        <dbReference type="SAM" id="Phobius"/>
    </source>
</evidence>
<dbReference type="Pfam" id="PF12146">
    <property type="entry name" value="Hydrolase_4"/>
    <property type="match status" value="1"/>
</dbReference>
<dbReference type="InterPro" id="IPR022742">
    <property type="entry name" value="Hydrolase_4"/>
</dbReference>
<gene>
    <name evidence="4" type="primary">Bem46</name>
</gene>
<feature type="domain" description="Serine aminopeptidase S33" evidence="2">
    <location>
        <begin position="120"/>
        <end position="234"/>
    </location>
</feature>
<keyword evidence="1" id="KW-0472">Membrane</keyword>
<keyword evidence="3" id="KW-1185">Reference proteome</keyword>
<dbReference type="Gene3D" id="3.40.50.1820">
    <property type="entry name" value="alpha/beta hydrolase"/>
    <property type="match status" value="1"/>
</dbReference>
<evidence type="ECO:0000259" key="2">
    <source>
        <dbReference type="Pfam" id="PF12146"/>
    </source>
</evidence>
<keyword evidence="4" id="KW-0378">Hydrolase</keyword>
<dbReference type="PANTHER" id="PTHR12277">
    <property type="entry name" value="ALPHA/BETA HYDROLASE DOMAIN-CONTAINING PROTEIN"/>
    <property type="match status" value="1"/>
</dbReference>
<dbReference type="GO" id="GO:0008474">
    <property type="term" value="F:palmitoyl-(protein) hydrolase activity"/>
    <property type="evidence" value="ECO:0007669"/>
    <property type="project" value="TreeGrafter"/>
</dbReference>
<dbReference type="KEGG" id="fas:105264463"/>
<dbReference type="Proteomes" id="UP000694866">
    <property type="component" value="Unplaced"/>
</dbReference>
<dbReference type="GO" id="GO:0016020">
    <property type="term" value="C:membrane"/>
    <property type="evidence" value="ECO:0007669"/>
    <property type="project" value="TreeGrafter"/>
</dbReference>
<reference evidence="4" key="1">
    <citation type="submission" date="2025-08" db="UniProtKB">
        <authorList>
            <consortium name="RefSeq"/>
        </authorList>
    </citation>
    <scope>IDENTIFICATION</scope>
    <source>
        <strain evidence="4">USDA-PBARC FA_bdor</strain>
        <tissue evidence="4">Whole organism</tissue>
    </source>
</reference>
<sequence>MKMSLRGRLSRSAPVRFIGGIAIKCWAYSGAYILFCIVLYWLYGGVLAFLLLCFATTGVLYQTQDQLLYRPDLPEHSRVYVPAPSIFKLPYQSVYTRSRDGTMLHMFFIVQPGEKAKRSPTILFLHGNAGNIGHRLKNVFGLYHNADCNVLMLEYRGYGLSEGSPSEEGLYMDAQAGIDFLTTRNDINTSEIIVFGRSLGGAVAIDLATKLDNERNIWCLILENTFTSIPDMASILVSSILLNYLPLICYKNQFMSVRKVRFITVPTMFMSGLSDKLVPPHMMKELHKKCGSSYKRLISIVGGTHNETWNQDGYYQHLQTFINELRQKPALRVPASHVYQIDDI</sequence>
<dbReference type="AlphaFoldDB" id="A0A9R1SYE1"/>
<keyword evidence="1" id="KW-1133">Transmembrane helix</keyword>
<name>A0A9R1SYE1_9HYME</name>
<dbReference type="PANTHER" id="PTHR12277:SF81">
    <property type="entry name" value="PROTEIN ABHD13"/>
    <property type="match status" value="1"/>
</dbReference>
<dbReference type="OrthoDB" id="10249433at2759"/>
<feature type="transmembrane region" description="Helical" evidence="1">
    <location>
        <begin position="40"/>
        <end position="61"/>
    </location>
</feature>
<evidence type="ECO:0000313" key="4">
    <source>
        <dbReference type="RefSeq" id="XP_011299644.1"/>
    </source>
</evidence>
<proteinExistence type="predicted"/>
<protein>
    <submittedName>
        <fullName evidence="4">Alpha/beta hydrolase domain-containing protein 13</fullName>
    </submittedName>
</protein>
<dbReference type="SUPFAM" id="SSF53474">
    <property type="entry name" value="alpha/beta-Hydrolases"/>
    <property type="match status" value="1"/>
</dbReference>
<dbReference type="InterPro" id="IPR029058">
    <property type="entry name" value="AB_hydrolase_fold"/>
</dbReference>
<feature type="transmembrane region" description="Helical" evidence="1">
    <location>
        <begin position="12"/>
        <end position="34"/>
    </location>
</feature>
<keyword evidence="1" id="KW-0812">Transmembrane</keyword>
<dbReference type="CTD" id="44441"/>
<dbReference type="GeneID" id="105264463"/>
<accession>A0A9R1SYE1</accession>